<protein>
    <submittedName>
        <fullName evidence="2">Uncharacterized protein</fullName>
    </submittedName>
</protein>
<dbReference type="InterPro" id="IPR035167">
    <property type="entry name" value="DUF5316"/>
</dbReference>
<sequence length="89" mass="9650">MLLLVFLVIFAQLAKVSIIISTGFVSVILIVIAVAISGSAAISGDSSRANHAYEGSDDRKDKLKWTMRLLFAAIPCLLATVFHYLLLIN</sequence>
<feature type="transmembrane region" description="Helical" evidence="1">
    <location>
        <begin position="65"/>
        <end position="86"/>
    </location>
</feature>
<reference evidence="2 3" key="1">
    <citation type="submission" date="2019-03" db="EMBL/GenBank/DDBJ databases">
        <title>Genomic Encyclopedia of Type Strains, Phase IV (KMG-IV): sequencing the most valuable type-strain genomes for metagenomic binning, comparative biology and taxonomic classification.</title>
        <authorList>
            <person name="Goeker M."/>
        </authorList>
    </citation>
    <scope>NUCLEOTIDE SEQUENCE [LARGE SCALE GENOMIC DNA]</scope>
    <source>
        <strain evidence="2 3">DSM 19377</strain>
    </source>
</reference>
<dbReference type="EMBL" id="SLXK01000032">
    <property type="protein sequence ID" value="TCP23425.1"/>
    <property type="molecule type" value="Genomic_DNA"/>
</dbReference>
<keyword evidence="1" id="KW-0812">Transmembrane</keyword>
<accession>A0A4R2NQ50</accession>
<keyword evidence="1" id="KW-0472">Membrane</keyword>
<evidence type="ECO:0000313" key="2">
    <source>
        <dbReference type="EMBL" id="TCP23425.1"/>
    </source>
</evidence>
<dbReference type="AlphaFoldDB" id="A0A4R2NQ50"/>
<evidence type="ECO:0000313" key="3">
    <source>
        <dbReference type="Proteomes" id="UP000295416"/>
    </source>
</evidence>
<name>A0A4R2NQ50_9BACL</name>
<comment type="caution">
    <text evidence="2">The sequence shown here is derived from an EMBL/GenBank/DDBJ whole genome shotgun (WGS) entry which is preliminary data.</text>
</comment>
<keyword evidence="1" id="KW-1133">Transmembrane helix</keyword>
<dbReference type="Proteomes" id="UP000295416">
    <property type="component" value="Unassembled WGS sequence"/>
</dbReference>
<evidence type="ECO:0000256" key="1">
    <source>
        <dbReference type="SAM" id="Phobius"/>
    </source>
</evidence>
<keyword evidence="3" id="KW-1185">Reference proteome</keyword>
<organism evidence="2 3">
    <name type="scientific">Scopulibacillus darangshiensis</name>
    <dbReference type="NCBI Taxonomy" id="442528"/>
    <lineage>
        <taxon>Bacteria</taxon>
        <taxon>Bacillati</taxon>
        <taxon>Bacillota</taxon>
        <taxon>Bacilli</taxon>
        <taxon>Bacillales</taxon>
        <taxon>Sporolactobacillaceae</taxon>
        <taxon>Scopulibacillus</taxon>
    </lineage>
</organism>
<dbReference type="Pfam" id="PF17247">
    <property type="entry name" value="DUF5316"/>
    <property type="match status" value="1"/>
</dbReference>
<gene>
    <name evidence="2" type="ORF">EV207_13224</name>
</gene>
<feature type="transmembrane region" description="Helical" evidence="1">
    <location>
        <begin position="24"/>
        <end position="44"/>
    </location>
</feature>
<proteinExistence type="predicted"/>